<keyword evidence="4" id="KW-1185">Reference proteome</keyword>
<dbReference type="InterPro" id="IPR021994">
    <property type="entry name" value="DUF3592"/>
</dbReference>
<protein>
    <recommendedName>
        <fullName evidence="2">DUF3592 domain-containing protein</fullName>
    </recommendedName>
</protein>
<evidence type="ECO:0000313" key="3">
    <source>
        <dbReference type="EMBL" id="KFE68459.1"/>
    </source>
</evidence>
<dbReference type="Proteomes" id="UP000028725">
    <property type="component" value="Unassembled WGS sequence"/>
</dbReference>
<evidence type="ECO:0000313" key="4">
    <source>
        <dbReference type="Proteomes" id="UP000028725"/>
    </source>
</evidence>
<reference evidence="3 4" key="1">
    <citation type="submission" date="2014-04" db="EMBL/GenBank/DDBJ databases">
        <title>Genome assembly of Hyalangium minutum DSM 14724.</title>
        <authorList>
            <person name="Sharma G."/>
            <person name="Subramanian S."/>
        </authorList>
    </citation>
    <scope>NUCLEOTIDE SEQUENCE [LARGE SCALE GENOMIC DNA]</scope>
    <source>
        <strain evidence="3 4">DSM 14724</strain>
    </source>
</reference>
<feature type="domain" description="DUF3592" evidence="2">
    <location>
        <begin position="39"/>
        <end position="107"/>
    </location>
</feature>
<keyword evidence="1" id="KW-1133">Transmembrane helix</keyword>
<keyword evidence="1" id="KW-0812">Transmembrane</keyword>
<feature type="transmembrane region" description="Helical" evidence="1">
    <location>
        <begin position="110"/>
        <end position="135"/>
    </location>
</feature>
<organism evidence="3 4">
    <name type="scientific">Hyalangium minutum</name>
    <dbReference type="NCBI Taxonomy" id="394096"/>
    <lineage>
        <taxon>Bacteria</taxon>
        <taxon>Pseudomonadati</taxon>
        <taxon>Myxococcota</taxon>
        <taxon>Myxococcia</taxon>
        <taxon>Myxococcales</taxon>
        <taxon>Cystobacterineae</taxon>
        <taxon>Archangiaceae</taxon>
        <taxon>Hyalangium</taxon>
    </lineage>
</organism>
<dbReference type="Pfam" id="PF12158">
    <property type="entry name" value="DUF3592"/>
    <property type="match status" value="1"/>
</dbReference>
<name>A0A085WL96_9BACT</name>
<dbReference type="RefSeq" id="WP_240486748.1">
    <property type="nucleotide sequence ID" value="NZ_JMCB01000006.1"/>
</dbReference>
<feature type="transmembrane region" description="Helical" evidence="1">
    <location>
        <begin position="6"/>
        <end position="25"/>
    </location>
</feature>
<sequence length="137" mass="14982">MLTIIGPIFLVVGLGLLAGCFGAYARTKRFLAAAREARAEVVGMDERHGGSSQSRSYHPILRYRTQEGVTKEIVSSVGSNPPRYKKGDSVAVLYDPAKPDDMRIHSFANVWLVPLILGFVGVIFIVVGSVLTFVMER</sequence>
<comment type="caution">
    <text evidence="3">The sequence shown here is derived from an EMBL/GenBank/DDBJ whole genome shotgun (WGS) entry which is preliminary data.</text>
</comment>
<proteinExistence type="predicted"/>
<dbReference type="EMBL" id="JMCB01000006">
    <property type="protein sequence ID" value="KFE68459.1"/>
    <property type="molecule type" value="Genomic_DNA"/>
</dbReference>
<keyword evidence="1" id="KW-0472">Membrane</keyword>
<gene>
    <name evidence="3" type="ORF">DB31_7696</name>
</gene>
<evidence type="ECO:0000259" key="2">
    <source>
        <dbReference type="Pfam" id="PF12158"/>
    </source>
</evidence>
<dbReference type="AlphaFoldDB" id="A0A085WL96"/>
<evidence type="ECO:0000256" key="1">
    <source>
        <dbReference type="SAM" id="Phobius"/>
    </source>
</evidence>
<accession>A0A085WL96</accession>